<sequence>MIKNFKDLLEKAKGIGRFKVSVAQAEDKEVLKAIKIATEIGLIYPILVGKKENIESMTKDVGLKEFEIIHVANKDEVALEAVKVVSSGEAQVLMKGLVNTSTYLRAVLNKEHGLRTGRLLSLLAVYELPGYHKLLYCTDSGVNVNPNLDQKKDILTNALLALKSAGLDKPKVAALAANEMVDPKVSSTVDADGLVKLVRKGEIPECTIEGPIAFDVAFNENAAKHKGINSSIAGDVDLLVFPNIETGNVLGKSWLRFNKAKWAGIILGGSNPIILGSRSDTAEIKVNSIALACLASNI</sequence>
<dbReference type="OrthoDB" id="9774179at2"/>
<dbReference type="SUPFAM" id="SSF53659">
    <property type="entry name" value="Isocitrate/Isopropylmalate dehydrogenase-like"/>
    <property type="match status" value="1"/>
</dbReference>
<evidence type="ECO:0000256" key="3">
    <source>
        <dbReference type="ARBA" id="ARBA00023315"/>
    </source>
</evidence>
<gene>
    <name evidence="5" type="primary">pta_3</name>
    <name evidence="5" type="ORF">CLOACE_16610</name>
</gene>
<feature type="domain" description="Phosphate acetyl/butaryl transferase" evidence="4">
    <location>
        <begin position="68"/>
        <end position="293"/>
    </location>
</feature>
<dbReference type="GO" id="GO:0008959">
    <property type="term" value="F:phosphate acetyltransferase activity"/>
    <property type="evidence" value="ECO:0007669"/>
    <property type="project" value="UniProtKB-EC"/>
</dbReference>
<evidence type="ECO:0000256" key="2">
    <source>
        <dbReference type="ARBA" id="ARBA00022679"/>
    </source>
</evidence>
<dbReference type="Proteomes" id="UP000175744">
    <property type="component" value="Unassembled WGS sequence"/>
</dbReference>
<dbReference type="Gene3D" id="3.40.718.10">
    <property type="entry name" value="Isopropylmalate Dehydrogenase"/>
    <property type="match status" value="1"/>
</dbReference>
<dbReference type="EMBL" id="LZFO01000025">
    <property type="protein sequence ID" value="OFI05503.1"/>
    <property type="molecule type" value="Genomic_DNA"/>
</dbReference>
<dbReference type="PANTHER" id="PTHR43356:SF2">
    <property type="entry name" value="PHOSPHATE ACETYLTRANSFERASE"/>
    <property type="match status" value="1"/>
</dbReference>
<accession>A0A1E8EXJ1</accession>
<proteinExistence type="inferred from homology"/>
<keyword evidence="2 5" id="KW-0808">Transferase</keyword>
<dbReference type="RefSeq" id="WP_070110632.1">
    <property type="nucleotide sequence ID" value="NZ_LZFO01000025.1"/>
</dbReference>
<evidence type="ECO:0000313" key="6">
    <source>
        <dbReference type="Proteomes" id="UP000175744"/>
    </source>
</evidence>
<reference evidence="5 6" key="1">
    <citation type="submission" date="2016-06" db="EMBL/GenBank/DDBJ databases">
        <title>Genome sequence of Clostridium acetireducens DSM 10703.</title>
        <authorList>
            <person name="Poehlein A."/>
            <person name="Fluechter S."/>
            <person name="Duerre P."/>
            <person name="Daniel R."/>
        </authorList>
    </citation>
    <scope>NUCLEOTIDE SEQUENCE [LARGE SCALE GENOMIC DNA]</scope>
    <source>
        <strain evidence="5 6">DSM 10703</strain>
    </source>
</reference>
<comment type="similarity">
    <text evidence="1">Belongs to the phosphate acetyltransferase and butyryltransferase family.</text>
</comment>
<comment type="caution">
    <text evidence="5">The sequence shown here is derived from an EMBL/GenBank/DDBJ whole genome shotgun (WGS) entry which is preliminary data.</text>
</comment>
<evidence type="ECO:0000256" key="1">
    <source>
        <dbReference type="ARBA" id="ARBA00005656"/>
    </source>
</evidence>
<dbReference type="PIRSF" id="PIRSF000428">
    <property type="entry name" value="P_Ac_trans"/>
    <property type="match status" value="1"/>
</dbReference>
<dbReference type="AlphaFoldDB" id="A0A1E8EXJ1"/>
<dbReference type="Pfam" id="PF01515">
    <property type="entry name" value="PTA_PTB"/>
    <property type="match status" value="1"/>
</dbReference>
<keyword evidence="3 5" id="KW-0012">Acyltransferase</keyword>
<keyword evidence="6" id="KW-1185">Reference proteome</keyword>
<dbReference type="InterPro" id="IPR012147">
    <property type="entry name" value="P_Ac_Bu_trans"/>
</dbReference>
<dbReference type="PANTHER" id="PTHR43356">
    <property type="entry name" value="PHOSPHATE ACETYLTRANSFERASE"/>
    <property type="match status" value="1"/>
</dbReference>
<organism evidence="5 6">
    <name type="scientific">Clostridium acetireducens DSM 10703</name>
    <dbReference type="NCBI Taxonomy" id="1121290"/>
    <lineage>
        <taxon>Bacteria</taxon>
        <taxon>Bacillati</taxon>
        <taxon>Bacillota</taxon>
        <taxon>Clostridia</taxon>
        <taxon>Eubacteriales</taxon>
        <taxon>Clostridiaceae</taxon>
        <taxon>Clostridium</taxon>
    </lineage>
</organism>
<name>A0A1E8EXJ1_9CLOT</name>
<protein>
    <submittedName>
        <fullName evidence="5">Phosphate acetyltransferase</fullName>
        <ecNumber evidence="5">2.3.1.8</ecNumber>
    </submittedName>
</protein>
<dbReference type="PATRIC" id="fig|1121290.3.peg.1651"/>
<evidence type="ECO:0000313" key="5">
    <source>
        <dbReference type="EMBL" id="OFI05503.1"/>
    </source>
</evidence>
<dbReference type="EC" id="2.3.1.8" evidence="5"/>
<dbReference type="InterPro" id="IPR050500">
    <property type="entry name" value="Phos_Acetyltrans/Butyryltrans"/>
</dbReference>
<dbReference type="InterPro" id="IPR002505">
    <property type="entry name" value="PTA_PTB"/>
</dbReference>
<evidence type="ECO:0000259" key="4">
    <source>
        <dbReference type="Pfam" id="PF01515"/>
    </source>
</evidence>
<dbReference type="STRING" id="1121290.CLAOCE_16610"/>